<name>A0A6H9WMW6_9MICO</name>
<proteinExistence type="predicted"/>
<reference evidence="3 4" key="1">
    <citation type="submission" date="2019-09" db="EMBL/GenBank/DDBJ databases">
        <title>Phylogeny of genus Pseudoclavibacter and closely related genus.</title>
        <authorList>
            <person name="Li Y."/>
        </authorList>
    </citation>
    <scope>NUCLEOTIDE SEQUENCE [LARGE SCALE GENOMIC DNA]</scope>
    <source>
        <strain evidence="3 4">EGI 60007</strain>
    </source>
</reference>
<evidence type="ECO:0008006" key="5">
    <source>
        <dbReference type="Google" id="ProtNLM"/>
    </source>
</evidence>
<gene>
    <name evidence="3" type="ORF">F8O04_03835</name>
</gene>
<feature type="signal peptide" evidence="2">
    <location>
        <begin position="1"/>
        <end position="20"/>
    </location>
</feature>
<keyword evidence="4" id="KW-1185">Reference proteome</keyword>
<evidence type="ECO:0000313" key="3">
    <source>
        <dbReference type="EMBL" id="KAB1649408.1"/>
    </source>
</evidence>
<dbReference type="OrthoDB" id="3267550at2"/>
<dbReference type="PROSITE" id="PS51257">
    <property type="entry name" value="PROKAR_LIPOPROTEIN"/>
    <property type="match status" value="1"/>
</dbReference>
<evidence type="ECO:0000313" key="4">
    <source>
        <dbReference type="Proteomes" id="UP000431744"/>
    </source>
</evidence>
<dbReference type="Proteomes" id="UP000431744">
    <property type="component" value="Unassembled WGS sequence"/>
</dbReference>
<comment type="caution">
    <text evidence="3">The sequence shown here is derived from an EMBL/GenBank/DDBJ whole genome shotgun (WGS) entry which is preliminary data.</text>
</comment>
<dbReference type="EMBL" id="WBJY01000001">
    <property type="protein sequence ID" value="KAB1649408.1"/>
    <property type="molecule type" value="Genomic_DNA"/>
</dbReference>
<organism evidence="3 4">
    <name type="scientific">Pseudoclavibacter endophyticus</name>
    <dbReference type="NCBI Taxonomy" id="1778590"/>
    <lineage>
        <taxon>Bacteria</taxon>
        <taxon>Bacillati</taxon>
        <taxon>Actinomycetota</taxon>
        <taxon>Actinomycetes</taxon>
        <taxon>Micrococcales</taxon>
        <taxon>Microbacteriaceae</taxon>
        <taxon>Pseudoclavibacter</taxon>
    </lineage>
</organism>
<evidence type="ECO:0000256" key="1">
    <source>
        <dbReference type="SAM" id="MobiDB-lite"/>
    </source>
</evidence>
<keyword evidence="2" id="KW-0732">Signal</keyword>
<protein>
    <recommendedName>
        <fullName evidence="5">DNA modification methylase</fullName>
    </recommendedName>
</protein>
<accession>A0A6H9WMW6</accession>
<dbReference type="AlphaFoldDB" id="A0A6H9WMW6"/>
<feature type="chain" id="PRO_5038536856" description="DNA modification methylase" evidence="2">
    <location>
        <begin position="21"/>
        <end position="198"/>
    </location>
</feature>
<feature type="region of interest" description="Disordered" evidence="1">
    <location>
        <begin position="157"/>
        <end position="198"/>
    </location>
</feature>
<feature type="compositionally biased region" description="Low complexity" evidence="1">
    <location>
        <begin position="168"/>
        <end position="198"/>
    </location>
</feature>
<sequence length="198" mass="19765">MKFRAVASVALAAALAGGLAGCNLISPLATTIEYAASDGVHVTVGDLELRNIMILVDAEGDTTPTAGSFVGTIVNHADDAGSVTITTESATAQLPLDASQPLTHIGYGDGPQVLIEGVQLEPGSTIDVTFTGPGGTTETKKVPVLDGTLAEYSTLLPQAPEPTPTLPAPTATPGAEGNATGTFEGDAQGDAQGDGLQP</sequence>
<evidence type="ECO:0000256" key="2">
    <source>
        <dbReference type="SAM" id="SignalP"/>
    </source>
</evidence>
<dbReference type="RefSeq" id="WP_158027998.1">
    <property type="nucleotide sequence ID" value="NZ_BMHG01000001.1"/>
</dbReference>